<keyword evidence="3" id="KW-0800">Toxin</keyword>
<evidence type="ECO:0000256" key="3">
    <source>
        <dbReference type="ARBA" id="ARBA00022656"/>
    </source>
</evidence>
<reference evidence="6" key="1">
    <citation type="submission" date="2015-12" db="EMBL/GenBank/DDBJ databases">
        <title>High throughput identification of novel conotoxins from the Chinese tubular cone snail Conus betulinus by multitranscriptome sequencing.</title>
        <authorList>
            <person name="Ruan Z."/>
            <person name="Peng C."/>
            <person name="Shi Q."/>
            <person name="Yao G."/>
            <person name="Gao B.-M."/>
        </authorList>
    </citation>
    <scope>NUCLEOTIDE SEQUENCE</scope>
</reference>
<dbReference type="AlphaFoldDB" id="A0A142C1G1"/>
<dbReference type="EMBL" id="KU563914">
    <property type="protein sequence ID" value="AMP44662.1"/>
    <property type="molecule type" value="mRNA"/>
</dbReference>
<proteinExistence type="evidence at transcript level"/>
<feature type="signal peptide" evidence="5">
    <location>
        <begin position="1"/>
        <end position="19"/>
    </location>
</feature>
<dbReference type="InterPro" id="IPR004214">
    <property type="entry name" value="Conotoxin"/>
</dbReference>
<dbReference type="PROSITE" id="PS60019">
    <property type="entry name" value="I_CONOTOXIN"/>
    <property type="match status" value="1"/>
</dbReference>
<protein>
    <submittedName>
        <fullName evidence="6">Conotoxin</fullName>
    </submittedName>
</protein>
<dbReference type="GO" id="GO:0090729">
    <property type="term" value="F:toxin activity"/>
    <property type="evidence" value="ECO:0007669"/>
    <property type="project" value="UniProtKB-KW"/>
</dbReference>
<dbReference type="InterPro" id="IPR013141">
    <property type="entry name" value="Conotoxin-I_CS"/>
</dbReference>
<evidence type="ECO:0000256" key="4">
    <source>
        <dbReference type="ARBA" id="ARBA00023157"/>
    </source>
</evidence>
<evidence type="ECO:0000256" key="2">
    <source>
        <dbReference type="ARBA" id="ARBA00022525"/>
    </source>
</evidence>
<keyword evidence="4" id="KW-1015">Disulfide bond</keyword>
<evidence type="ECO:0000256" key="5">
    <source>
        <dbReference type="SAM" id="SignalP"/>
    </source>
</evidence>
<dbReference type="GO" id="GO:0005576">
    <property type="term" value="C:extracellular region"/>
    <property type="evidence" value="ECO:0007669"/>
    <property type="project" value="UniProtKB-SubCell"/>
</dbReference>
<keyword evidence="5" id="KW-0732">Signal</keyword>
<organism evidence="6">
    <name type="scientific">Conus betulinus</name>
    <name type="common">Beech cone</name>
    <dbReference type="NCBI Taxonomy" id="89764"/>
    <lineage>
        <taxon>Eukaryota</taxon>
        <taxon>Metazoa</taxon>
        <taxon>Spiralia</taxon>
        <taxon>Lophotrochozoa</taxon>
        <taxon>Mollusca</taxon>
        <taxon>Gastropoda</taxon>
        <taxon>Caenogastropoda</taxon>
        <taxon>Neogastropoda</taxon>
        <taxon>Conoidea</taxon>
        <taxon>Conidae</taxon>
        <taxon>Conus</taxon>
        <taxon>Dendroconus</taxon>
    </lineage>
</organism>
<evidence type="ECO:0000256" key="1">
    <source>
        <dbReference type="ARBA" id="ARBA00004613"/>
    </source>
</evidence>
<comment type="subcellular location">
    <subcellularLocation>
        <location evidence="1">Secreted</location>
    </subcellularLocation>
</comment>
<dbReference type="GO" id="GO:0008200">
    <property type="term" value="F:ion channel inhibitor activity"/>
    <property type="evidence" value="ECO:0007669"/>
    <property type="project" value="InterPro"/>
</dbReference>
<dbReference type="Pfam" id="PF02950">
    <property type="entry name" value="Conotoxin"/>
    <property type="match status" value="1"/>
</dbReference>
<feature type="chain" id="PRO_5007492946" evidence="5">
    <location>
        <begin position="20"/>
        <end position="79"/>
    </location>
</feature>
<accession>A0A142C1G1</accession>
<evidence type="ECO:0000313" key="6">
    <source>
        <dbReference type="EMBL" id="AMP44662.1"/>
    </source>
</evidence>
<name>A0A142C1G1_CONBE</name>
<keyword evidence="2" id="KW-0964">Secreted</keyword>
<sequence length="79" mass="8432">MKLSLAIVLILMLLSLSTGAETSDNRASGSTTALRDRLLGPKAWIWMCQGKGERCSDDDDCCGWLCCVGVCSMSVVGCK</sequence>